<proteinExistence type="predicted"/>
<feature type="transmembrane region" description="Helical" evidence="1">
    <location>
        <begin position="61"/>
        <end position="80"/>
    </location>
</feature>
<evidence type="ECO:0008006" key="3">
    <source>
        <dbReference type="Google" id="ProtNLM"/>
    </source>
</evidence>
<accession>A0A6S6SMD7</accession>
<feature type="transmembrane region" description="Helical" evidence="1">
    <location>
        <begin position="87"/>
        <end position="103"/>
    </location>
</feature>
<reference evidence="2" key="1">
    <citation type="submission" date="2020-01" db="EMBL/GenBank/DDBJ databases">
        <authorList>
            <person name="Meier V. D."/>
            <person name="Meier V D."/>
        </authorList>
    </citation>
    <scope>NUCLEOTIDE SEQUENCE</scope>
    <source>
        <strain evidence="2">HLG_WM_MAG_10</strain>
    </source>
</reference>
<dbReference type="EMBL" id="CACVAQ010000157">
    <property type="protein sequence ID" value="CAA6809639.1"/>
    <property type="molecule type" value="Genomic_DNA"/>
</dbReference>
<dbReference type="AlphaFoldDB" id="A0A6S6SMD7"/>
<feature type="transmembrane region" description="Helical" evidence="1">
    <location>
        <begin position="203"/>
        <end position="220"/>
    </location>
</feature>
<feature type="transmembrane region" description="Helical" evidence="1">
    <location>
        <begin position="109"/>
        <end position="126"/>
    </location>
</feature>
<feature type="transmembrane region" description="Helical" evidence="1">
    <location>
        <begin position="226"/>
        <end position="243"/>
    </location>
</feature>
<keyword evidence="1" id="KW-0812">Transmembrane</keyword>
<keyword evidence="1" id="KW-0472">Membrane</keyword>
<evidence type="ECO:0000256" key="1">
    <source>
        <dbReference type="SAM" id="Phobius"/>
    </source>
</evidence>
<keyword evidence="1" id="KW-1133">Transmembrane helix</keyword>
<feature type="transmembrane region" description="Helical" evidence="1">
    <location>
        <begin position="177"/>
        <end position="196"/>
    </location>
</feature>
<gene>
    <name evidence="2" type="ORF">HELGO_WM36341</name>
</gene>
<organism evidence="2">
    <name type="scientific">uncultured Aureispira sp</name>
    <dbReference type="NCBI Taxonomy" id="1331704"/>
    <lineage>
        <taxon>Bacteria</taxon>
        <taxon>Pseudomonadati</taxon>
        <taxon>Bacteroidota</taxon>
        <taxon>Saprospiria</taxon>
        <taxon>Saprospirales</taxon>
        <taxon>Saprospiraceae</taxon>
        <taxon>Aureispira</taxon>
        <taxon>environmental samples</taxon>
    </lineage>
</organism>
<feature type="transmembrane region" description="Helical" evidence="1">
    <location>
        <begin position="18"/>
        <end position="41"/>
    </location>
</feature>
<feature type="transmembrane region" description="Helical" evidence="1">
    <location>
        <begin position="263"/>
        <end position="281"/>
    </location>
</feature>
<evidence type="ECO:0000313" key="2">
    <source>
        <dbReference type="EMBL" id="CAA6809639.1"/>
    </source>
</evidence>
<protein>
    <recommendedName>
        <fullName evidence="3">HTTM domain-containing protein</fullName>
    </recommendedName>
</protein>
<name>A0A6S6SMD7_9BACT</name>
<feature type="transmembrane region" description="Helical" evidence="1">
    <location>
        <begin position="138"/>
        <end position="157"/>
    </location>
</feature>
<sequence>MTTALASETTRTSKATTWVIRILTFAFFTQMLLSANLWFPYDRSYPTVPLLYFLDFNLGNILTNLLSGGFLVSFACAGFSLKWRKQALGIGLSCLFLLILEDINRFQAWVYIYTTLLGLIAWSLWLKQGHKLLISLQFVLAMVYFWTGVQKLNIQFITDVYPWLTGVFEVTQCLAEYPNLGYGVGLFELLIGLFLLRPKTQKTSVLLGTLLHIGILSLLIKDNWNTVVYPWNVAMIALLFTLFWTKKDSHATPPEALKIRPNLFIIALFGILPFFDFFQLVPHCLALGMYSGTSMECDLILSDKGRNDCIVPELHDKLLYQSATKSILSLDDWGGANLNIPPFASDRVYRAVAKEFCACAKQYQGSVVFYYPERWEDKDRQVVVSCAELLQAK</sequence>